<dbReference type="CDD" id="cd00165">
    <property type="entry name" value="S4"/>
    <property type="match status" value="1"/>
</dbReference>
<dbReference type="InterPro" id="IPR002942">
    <property type="entry name" value="S4_RNA-bd"/>
</dbReference>
<dbReference type="InterPro" id="IPR047048">
    <property type="entry name" value="TlyA"/>
</dbReference>
<name>A0A0C2R222_9BACL</name>
<dbReference type="GO" id="GO:0032259">
    <property type="term" value="P:methylation"/>
    <property type="evidence" value="ECO:0007669"/>
    <property type="project" value="InterPro"/>
</dbReference>
<dbReference type="GO" id="GO:0003723">
    <property type="term" value="F:RNA binding"/>
    <property type="evidence" value="ECO:0007669"/>
    <property type="project" value="UniProtKB-KW"/>
</dbReference>
<gene>
    <name evidence="5" type="ORF">KP78_33140</name>
</gene>
<dbReference type="PIRSF" id="PIRSF005578">
    <property type="entry name" value="TlyA"/>
    <property type="match status" value="1"/>
</dbReference>
<evidence type="ECO:0000256" key="3">
    <source>
        <dbReference type="PROSITE-ProRule" id="PRU00182"/>
    </source>
</evidence>
<dbReference type="NCBIfam" id="TIGR00478">
    <property type="entry name" value="tly"/>
    <property type="match status" value="1"/>
</dbReference>
<dbReference type="SMART" id="SM00363">
    <property type="entry name" value="S4"/>
    <property type="match status" value="1"/>
</dbReference>
<evidence type="ECO:0000313" key="6">
    <source>
        <dbReference type="Proteomes" id="UP000031938"/>
    </source>
</evidence>
<accession>A0A0C2R222</accession>
<sequence length="285" mass="31493">MKVQKQRIDVLLVEQGLFETREKAKRAIMAGLIYANEVRLDKPGEKVPEDTELSVKGKVLPYVSRGGLKLEKALQYFEINVKGKKMIDVGSSTGGFTDCALQNGAEMSYAVDVGYNQLAWKLRQDERVVVMERTNFRYLTPADLQKGIPDFASIDVSFISLRIILPVLKTLLAPNSDVVALVKPQFEAGREQVGKKGIIRDPSVHEAVLDRIIQFSLGEGYDVRGATFSPITGGDGNIEFLLHLRTSDESIDRGEGIQAQDLKTKEIVTAAHTQLKTATKASDNE</sequence>
<dbReference type="PANTHER" id="PTHR32319">
    <property type="entry name" value="BACTERIAL HEMOLYSIN-LIKE PROTEIN"/>
    <property type="match status" value="1"/>
</dbReference>
<feature type="domain" description="RNA-binding S4" evidence="4">
    <location>
        <begin position="6"/>
        <end position="71"/>
    </location>
</feature>
<dbReference type="PROSITE" id="PS50889">
    <property type="entry name" value="S4"/>
    <property type="match status" value="1"/>
</dbReference>
<proteinExistence type="inferred from homology"/>
<comment type="similarity">
    <text evidence="2">Belongs to the TlyA family.</text>
</comment>
<comment type="caution">
    <text evidence="5">The sequence shown here is derived from an EMBL/GenBank/DDBJ whole genome shotgun (WGS) entry which is preliminary data.</text>
</comment>
<keyword evidence="6" id="KW-1185">Reference proteome</keyword>
<dbReference type="RefSeq" id="WP_041090227.1">
    <property type="nucleotide sequence ID" value="NZ_JXRP01000019.1"/>
</dbReference>
<dbReference type="InterPro" id="IPR029063">
    <property type="entry name" value="SAM-dependent_MTases_sf"/>
</dbReference>
<dbReference type="InterPro" id="IPR002877">
    <property type="entry name" value="RNA_MeTrfase_FtsJ_dom"/>
</dbReference>
<dbReference type="PANTHER" id="PTHR32319:SF0">
    <property type="entry name" value="BACTERIAL HEMOLYSIN-LIKE PROTEIN"/>
    <property type="match status" value="1"/>
</dbReference>
<dbReference type="GO" id="GO:0008168">
    <property type="term" value="F:methyltransferase activity"/>
    <property type="evidence" value="ECO:0007669"/>
    <property type="project" value="InterPro"/>
</dbReference>
<dbReference type="OrthoDB" id="9784736at2"/>
<protein>
    <submittedName>
        <fullName evidence="5">Hemolysin A</fullName>
    </submittedName>
</protein>
<dbReference type="STRING" id="889306.KP78_33140"/>
<keyword evidence="1 3" id="KW-0694">RNA-binding</keyword>
<evidence type="ECO:0000313" key="5">
    <source>
        <dbReference type="EMBL" id="KIL44350.1"/>
    </source>
</evidence>
<dbReference type="Pfam" id="PF01479">
    <property type="entry name" value="S4"/>
    <property type="match status" value="1"/>
</dbReference>
<evidence type="ECO:0000259" key="4">
    <source>
        <dbReference type="SMART" id="SM00363"/>
    </source>
</evidence>
<dbReference type="InterPro" id="IPR036986">
    <property type="entry name" value="S4_RNA-bd_sf"/>
</dbReference>
<dbReference type="Proteomes" id="UP000031938">
    <property type="component" value="Unassembled WGS sequence"/>
</dbReference>
<dbReference type="EMBL" id="JXRP01000019">
    <property type="protein sequence ID" value="KIL44350.1"/>
    <property type="molecule type" value="Genomic_DNA"/>
</dbReference>
<dbReference type="AlphaFoldDB" id="A0A0C2R222"/>
<dbReference type="InterPro" id="IPR004538">
    <property type="entry name" value="Hemolysin_A/TlyA"/>
</dbReference>
<dbReference type="SUPFAM" id="SSF55174">
    <property type="entry name" value="Alpha-L RNA-binding motif"/>
    <property type="match status" value="1"/>
</dbReference>
<evidence type="ECO:0000256" key="1">
    <source>
        <dbReference type="ARBA" id="ARBA00022884"/>
    </source>
</evidence>
<reference evidence="5 6" key="1">
    <citation type="submission" date="2015-01" db="EMBL/GenBank/DDBJ databases">
        <title>Genome sequencing of Jeotgalibacillus soli.</title>
        <authorList>
            <person name="Goh K.M."/>
            <person name="Chan K.-G."/>
            <person name="Yaakop A.S."/>
            <person name="Ee R."/>
            <person name="Gan H.M."/>
            <person name="Chan C.S."/>
        </authorList>
    </citation>
    <scope>NUCLEOTIDE SEQUENCE [LARGE SCALE GENOMIC DNA]</scope>
    <source>
        <strain evidence="5 6">P9</strain>
    </source>
</reference>
<evidence type="ECO:0000256" key="2">
    <source>
        <dbReference type="ARBA" id="ARBA00029460"/>
    </source>
</evidence>
<dbReference type="Pfam" id="PF01728">
    <property type="entry name" value="FtsJ"/>
    <property type="match status" value="1"/>
</dbReference>
<dbReference type="Gene3D" id="3.10.290.10">
    <property type="entry name" value="RNA-binding S4 domain"/>
    <property type="match status" value="1"/>
</dbReference>
<dbReference type="SUPFAM" id="SSF53335">
    <property type="entry name" value="S-adenosyl-L-methionine-dependent methyltransferases"/>
    <property type="match status" value="1"/>
</dbReference>
<dbReference type="PATRIC" id="fig|889306.3.peg.3330"/>
<organism evidence="5 6">
    <name type="scientific">Jeotgalibacillus soli</name>
    <dbReference type="NCBI Taxonomy" id="889306"/>
    <lineage>
        <taxon>Bacteria</taxon>
        <taxon>Bacillati</taxon>
        <taxon>Bacillota</taxon>
        <taxon>Bacilli</taxon>
        <taxon>Bacillales</taxon>
        <taxon>Caryophanaceae</taxon>
        <taxon>Jeotgalibacillus</taxon>
    </lineage>
</organism>
<dbReference type="Gene3D" id="3.40.50.150">
    <property type="entry name" value="Vaccinia Virus protein VP39"/>
    <property type="match status" value="1"/>
</dbReference>